<dbReference type="PROSITE" id="PS00228">
    <property type="entry name" value="TUBULIN_B_AUTOREG"/>
    <property type="match status" value="1"/>
</dbReference>
<proteinExistence type="inferred from homology"/>
<name>A0A0H2RY31_9AGAM</name>
<dbReference type="CDD" id="cd06060">
    <property type="entry name" value="misato"/>
    <property type="match status" value="1"/>
</dbReference>
<dbReference type="GO" id="GO:0007005">
    <property type="term" value="P:mitochondrion organization"/>
    <property type="evidence" value="ECO:0007669"/>
    <property type="project" value="InterPro"/>
</dbReference>
<dbReference type="GO" id="GO:0005739">
    <property type="term" value="C:mitochondrion"/>
    <property type="evidence" value="ECO:0007669"/>
    <property type="project" value="UniProtKB-SubCell"/>
</dbReference>
<dbReference type="Pfam" id="PF10644">
    <property type="entry name" value="Misat_Tub_SegII"/>
    <property type="match status" value="1"/>
</dbReference>
<organism evidence="7 8">
    <name type="scientific">Schizopora paradoxa</name>
    <dbReference type="NCBI Taxonomy" id="27342"/>
    <lineage>
        <taxon>Eukaryota</taxon>
        <taxon>Fungi</taxon>
        <taxon>Dikarya</taxon>
        <taxon>Basidiomycota</taxon>
        <taxon>Agaricomycotina</taxon>
        <taxon>Agaricomycetes</taxon>
        <taxon>Hymenochaetales</taxon>
        <taxon>Schizoporaceae</taxon>
        <taxon>Schizopora</taxon>
    </lineage>
</organism>
<comment type="subcellular location">
    <subcellularLocation>
        <location evidence="2">Mitochondrion</location>
    </subcellularLocation>
</comment>
<dbReference type="InterPro" id="IPR029209">
    <property type="entry name" value="DML1/Misato_tubulin"/>
</dbReference>
<evidence type="ECO:0000259" key="6">
    <source>
        <dbReference type="Pfam" id="PF14881"/>
    </source>
</evidence>
<dbReference type="InterPro" id="IPR019605">
    <property type="entry name" value="Misato_II_tubulin-like"/>
</dbReference>
<dbReference type="Proteomes" id="UP000053477">
    <property type="component" value="Unassembled WGS sequence"/>
</dbReference>
<dbReference type="EMBL" id="KQ085915">
    <property type="protein sequence ID" value="KLO16527.1"/>
    <property type="molecule type" value="Genomic_DNA"/>
</dbReference>
<evidence type="ECO:0000259" key="5">
    <source>
        <dbReference type="Pfam" id="PF10644"/>
    </source>
</evidence>
<sequence>MREILYLQAGNISNHIGAHFWNTQETYFTYDDKETDDDVVNHDVSFREGISRKGESTYCPRLLLFDRKENFGTLGKYNDLYPDTYDDGLGSTWTGIIAEHRQAAVPKSEYLKKVDEGEDEETQDESEPPSLKPKYWSDFNRMYYVPRSVHPIPSLANLGLEEKRNPWTTGRETFQRYDMDNSVMEQDMRAFLEECDNLQGFQVTFDNQSFGGFTSSLLENIRDELPKHPMLVFPILSGIDPLSSDLDEDFAMRKTVLQDSLCLQMLKEHGTQVVPIQDPTTWTSGDWSKGLSHTPSSLYKASAILSAHIETATLPLRYKQRPEDLADYCSHLNWSQSTKFSQLSGVLPYIGATGSYTDTVTKNFSSLGTIHAKQRGNIRTFAQKHISRGLLSMLSSEESERFDENLAKSSGLSRPYLSSTHAPAYPLPSSFPRHLFRRSDSSGDLDGSVKTARGSPAICMTSAVSTSSSGVADLLKAHAQFAERCAKMHLDSGVESDEIRELGSELWTIYDGYGGEEVGTDDELGEDEES</sequence>
<dbReference type="SUPFAM" id="SSF52490">
    <property type="entry name" value="Tubulin nucleotide-binding domain-like"/>
    <property type="match status" value="1"/>
</dbReference>
<comment type="function">
    <text evidence="1">Involved in the partitioning of the mitochondrial organelle and mitochondrial DNA (mtDNA) inheritance.</text>
</comment>
<dbReference type="InterPro" id="IPR049942">
    <property type="entry name" value="DML1/Misato"/>
</dbReference>
<evidence type="ECO:0000256" key="4">
    <source>
        <dbReference type="ARBA" id="ARBA00023128"/>
    </source>
</evidence>
<dbReference type="InterPro" id="IPR036525">
    <property type="entry name" value="Tubulin/FtsZ_GTPase_sf"/>
</dbReference>
<dbReference type="AlphaFoldDB" id="A0A0H2RY31"/>
<dbReference type="PANTHER" id="PTHR13391:SF0">
    <property type="entry name" value="PROTEIN MISATO HOMOLOG 1"/>
    <property type="match status" value="1"/>
</dbReference>
<evidence type="ECO:0000256" key="3">
    <source>
        <dbReference type="ARBA" id="ARBA00008507"/>
    </source>
</evidence>
<dbReference type="OrthoDB" id="271881at2759"/>
<dbReference type="FunCoup" id="A0A0H2RY31">
    <property type="interactions" value="217"/>
</dbReference>
<gene>
    <name evidence="7" type="ORF">SCHPADRAFT_848133</name>
</gene>
<protein>
    <submittedName>
        <fullName evidence="7">Tubulin nucleotide-binding domain-like protein</fullName>
    </submittedName>
</protein>
<evidence type="ECO:0000313" key="8">
    <source>
        <dbReference type="Proteomes" id="UP000053477"/>
    </source>
</evidence>
<reference evidence="7 8" key="1">
    <citation type="submission" date="2015-04" db="EMBL/GenBank/DDBJ databases">
        <title>Complete genome sequence of Schizopora paradoxa KUC8140, a cosmopolitan wood degrader in East Asia.</title>
        <authorList>
            <consortium name="DOE Joint Genome Institute"/>
            <person name="Min B."/>
            <person name="Park H."/>
            <person name="Jang Y."/>
            <person name="Kim J.-J."/>
            <person name="Kim K.H."/>
            <person name="Pangilinan J."/>
            <person name="Lipzen A."/>
            <person name="Riley R."/>
            <person name="Grigoriev I.V."/>
            <person name="Spatafora J.W."/>
            <person name="Choi I.-G."/>
        </authorList>
    </citation>
    <scope>NUCLEOTIDE SEQUENCE [LARGE SCALE GENOMIC DNA]</scope>
    <source>
        <strain evidence="7 8">KUC8140</strain>
    </source>
</reference>
<feature type="domain" description="DML1/Misato tubulin" evidence="6">
    <location>
        <begin position="134"/>
        <end position="317"/>
    </location>
</feature>
<evidence type="ECO:0000313" key="7">
    <source>
        <dbReference type="EMBL" id="KLO16527.1"/>
    </source>
</evidence>
<evidence type="ECO:0000256" key="1">
    <source>
        <dbReference type="ARBA" id="ARBA00003757"/>
    </source>
</evidence>
<dbReference type="PANTHER" id="PTHR13391">
    <property type="entry name" value="MITOCHONDRIAL DISTRIBUTION REGULATOR MISATO"/>
    <property type="match status" value="1"/>
</dbReference>
<dbReference type="Pfam" id="PF14881">
    <property type="entry name" value="Tubulin_3"/>
    <property type="match status" value="1"/>
</dbReference>
<keyword evidence="8" id="KW-1185">Reference proteome</keyword>
<feature type="domain" description="Misato Segment II tubulin-like" evidence="5">
    <location>
        <begin position="2"/>
        <end position="115"/>
    </location>
</feature>
<dbReference type="STRING" id="27342.A0A0H2RY31"/>
<evidence type="ECO:0000256" key="2">
    <source>
        <dbReference type="ARBA" id="ARBA00004173"/>
    </source>
</evidence>
<dbReference type="Gene3D" id="3.40.50.1440">
    <property type="entry name" value="Tubulin/FtsZ, GTPase domain"/>
    <property type="match status" value="1"/>
</dbReference>
<accession>A0A0H2RY31</accession>
<comment type="similarity">
    <text evidence="3">Belongs to the misato family.</text>
</comment>
<dbReference type="InterPro" id="IPR013838">
    <property type="entry name" value="Beta-tubulin_BS"/>
</dbReference>
<dbReference type="InParanoid" id="A0A0H2RY31"/>
<keyword evidence="4" id="KW-0496">Mitochondrion</keyword>